<name>A0ABS2ZCG0_9BACL</name>
<accession>A0ABS2ZCG0</accession>
<dbReference type="EMBL" id="JAFHKS010000043">
    <property type="protein sequence ID" value="MBN3545446.1"/>
    <property type="molecule type" value="Genomic_DNA"/>
</dbReference>
<proteinExistence type="predicted"/>
<dbReference type="Pfam" id="PF08863">
    <property type="entry name" value="YolD"/>
    <property type="match status" value="1"/>
</dbReference>
<organism evidence="1 2">
    <name type="scientific">Fictibacillus barbaricus</name>
    <dbReference type="NCBI Taxonomy" id="182136"/>
    <lineage>
        <taxon>Bacteria</taxon>
        <taxon>Bacillati</taxon>
        <taxon>Bacillota</taxon>
        <taxon>Bacilli</taxon>
        <taxon>Bacillales</taxon>
        <taxon>Fictibacillaceae</taxon>
        <taxon>Fictibacillus</taxon>
    </lineage>
</organism>
<reference evidence="1 2" key="1">
    <citation type="submission" date="2021-01" db="EMBL/GenBank/DDBJ databases">
        <title>Genome Sequencing of Type Strains.</title>
        <authorList>
            <person name="Lemaire J.F."/>
            <person name="Inderbitzin P."/>
            <person name="Collins S.B."/>
            <person name="Wespe N."/>
            <person name="Knight-Connoni V."/>
        </authorList>
    </citation>
    <scope>NUCLEOTIDE SEQUENCE [LARGE SCALE GENOMIC DNA]</scope>
    <source>
        <strain evidence="1 2">DSM 14730</strain>
    </source>
</reference>
<evidence type="ECO:0000313" key="2">
    <source>
        <dbReference type="Proteomes" id="UP001319060"/>
    </source>
</evidence>
<protein>
    <submittedName>
        <fullName evidence="1">YolD-like family protein</fullName>
    </submittedName>
</protein>
<gene>
    <name evidence="1" type="ORF">JYA64_09075</name>
</gene>
<dbReference type="Proteomes" id="UP001319060">
    <property type="component" value="Unassembled WGS sequence"/>
</dbReference>
<dbReference type="RefSeq" id="WP_188402327.1">
    <property type="nucleotide sequence ID" value="NZ_BMCE01000002.1"/>
</dbReference>
<keyword evidence="2" id="KW-1185">Reference proteome</keyword>
<evidence type="ECO:0000313" key="1">
    <source>
        <dbReference type="EMBL" id="MBN3545446.1"/>
    </source>
</evidence>
<dbReference type="PANTHER" id="PTHR40051:SF1">
    <property type="entry name" value="YOLD-LIKE FAMILY PROTEIN"/>
    <property type="match status" value="1"/>
</dbReference>
<dbReference type="InterPro" id="IPR014962">
    <property type="entry name" value="YolD"/>
</dbReference>
<comment type="caution">
    <text evidence="1">The sequence shown here is derived from an EMBL/GenBank/DDBJ whole genome shotgun (WGS) entry which is preliminary data.</text>
</comment>
<sequence>MTIRDRGNIKWTSLMLPEHVKELRRYINEEYHDIPEHSIDEQQLEGINELVLEAMEHNFPLTFVVYLKKLLNTISGHIHYIEPHKMEFRIKSLDNDIKLVPFSKVKAIHKYEEAVD</sequence>
<dbReference type="PANTHER" id="PTHR40051">
    <property type="entry name" value="IG HYPOTHETICAL 15966"/>
    <property type="match status" value="1"/>
</dbReference>